<evidence type="ECO:0000313" key="2">
    <source>
        <dbReference type="EMBL" id="EPB76144.1"/>
    </source>
</evidence>
<dbReference type="GO" id="GO:0003725">
    <property type="term" value="F:double-stranded RNA binding"/>
    <property type="evidence" value="ECO:0007669"/>
    <property type="project" value="TreeGrafter"/>
</dbReference>
<keyword evidence="3" id="KW-1185">Reference proteome</keyword>
<dbReference type="PANTHER" id="PTHR10910:SF144">
    <property type="entry name" value="A TO I EDITASE DOMAIN-CONTAINING PROTEIN-RELATED"/>
    <property type="match status" value="1"/>
</dbReference>
<gene>
    <name evidence="2" type="ORF">ANCCEY_04740</name>
</gene>
<name>A0A0D6LWB7_9BILA</name>
<evidence type="ECO:0000313" key="3">
    <source>
        <dbReference type="Proteomes" id="UP000054495"/>
    </source>
</evidence>
<protein>
    <submittedName>
        <fullName evidence="2">Adenosine-deaminase domain protein</fullName>
    </submittedName>
</protein>
<accession>A0A0D6LWB7</accession>
<organism evidence="2 3">
    <name type="scientific">Ancylostoma ceylanicum</name>
    <dbReference type="NCBI Taxonomy" id="53326"/>
    <lineage>
        <taxon>Eukaryota</taxon>
        <taxon>Metazoa</taxon>
        <taxon>Ecdysozoa</taxon>
        <taxon>Nematoda</taxon>
        <taxon>Chromadorea</taxon>
        <taxon>Rhabditida</taxon>
        <taxon>Rhabditina</taxon>
        <taxon>Rhabditomorpha</taxon>
        <taxon>Strongyloidea</taxon>
        <taxon>Ancylostomatidae</taxon>
        <taxon>Ancylostomatinae</taxon>
        <taxon>Ancylostoma</taxon>
    </lineage>
</organism>
<dbReference type="Pfam" id="PF02137">
    <property type="entry name" value="A_deamin"/>
    <property type="match status" value="1"/>
</dbReference>
<dbReference type="GO" id="GO:0006382">
    <property type="term" value="P:adenosine to inosine editing"/>
    <property type="evidence" value="ECO:0007669"/>
    <property type="project" value="TreeGrafter"/>
</dbReference>
<dbReference type="PANTHER" id="PTHR10910">
    <property type="entry name" value="EUKARYOTE SPECIFIC DSRNA BINDING PROTEIN"/>
    <property type="match status" value="1"/>
</dbReference>
<dbReference type="GO" id="GO:0005730">
    <property type="term" value="C:nucleolus"/>
    <property type="evidence" value="ECO:0007669"/>
    <property type="project" value="TreeGrafter"/>
</dbReference>
<dbReference type="InterPro" id="IPR002466">
    <property type="entry name" value="A_deamin"/>
</dbReference>
<feature type="domain" description="A to I editase" evidence="1">
    <location>
        <begin position="17"/>
        <end position="175"/>
    </location>
</feature>
<dbReference type="GO" id="GO:0006396">
    <property type="term" value="P:RNA processing"/>
    <property type="evidence" value="ECO:0007669"/>
    <property type="project" value="InterPro"/>
</dbReference>
<dbReference type="GO" id="GO:0003726">
    <property type="term" value="F:double-stranded RNA adenosine deaminase activity"/>
    <property type="evidence" value="ECO:0007669"/>
    <property type="project" value="TreeGrafter"/>
</dbReference>
<reference evidence="2 3" key="1">
    <citation type="submission" date="2013-05" db="EMBL/GenBank/DDBJ databases">
        <title>Draft genome of the parasitic nematode Anyclostoma ceylanicum.</title>
        <authorList>
            <person name="Mitreva M."/>
        </authorList>
    </citation>
    <scope>NUCLEOTIDE SEQUENCE [LARGE SCALE GENOMIC DNA]</scope>
</reference>
<dbReference type="Proteomes" id="UP000054495">
    <property type="component" value="Unassembled WGS sequence"/>
</dbReference>
<dbReference type="AlphaFoldDB" id="A0A0D6LWB7"/>
<proteinExistence type="predicted"/>
<dbReference type="GO" id="GO:0005737">
    <property type="term" value="C:cytoplasm"/>
    <property type="evidence" value="ECO:0007669"/>
    <property type="project" value="TreeGrafter"/>
</dbReference>
<dbReference type="GO" id="GO:0008251">
    <property type="term" value="F:tRNA-specific adenosine deaminase activity"/>
    <property type="evidence" value="ECO:0007669"/>
    <property type="project" value="TreeGrafter"/>
</dbReference>
<sequence>MAEQLEFRVVRVSDGSLLIFNILGVQGALLSTVMHPILPHSVFFGSQAPVSDASLLFALFGRMEPPKNPCKVESIKNNIILSSSPAHVWTRDMEHVEMLNIDSGRTNKGSPSRLCKAAIYEAFLKLAPEDMKCSTYMEAKQKAVAYNEAKRVLYEQMETAGLGKWQTKPSKLVDFSLDSFDV</sequence>
<evidence type="ECO:0000259" key="1">
    <source>
        <dbReference type="PROSITE" id="PS50141"/>
    </source>
</evidence>
<dbReference type="PROSITE" id="PS50141">
    <property type="entry name" value="A_DEAMIN_EDITASE"/>
    <property type="match status" value="1"/>
</dbReference>
<dbReference type="EMBL" id="KE124874">
    <property type="protein sequence ID" value="EPB76144.1"/>
    <property type="molecule type" value="Genomic_DNA"/>
</dbReference>